<name>A0ABP9UUB1_9BACT</name>
<dbReference type="InterPro" id="IPR006530">
    <property type="entry name" value="YD"/>
</dbReference>
<dbReference type="Gene3D" id="2.180.10.10">
    <property type="entry name" value="RHS repeat-associated core"/>
    <property type="match status" value="1"/>
</dbReference>
<dbReference type="NCBIfam" id="TIGR01643">
    <property type="entry name" value="YD_repeat_2x"/>
    <property type="match status" value="1"/>
</dbReference>
<evidence type="ECO:0000256" key="1">
    <source>
        <dbReference type="SAM" id="MobiDB-lite"/>
    </source>
</evidence>
<evidence type="ECO:0008006" key="4">
    <source>
        <dbReference type="Google" id="ProtNLM"/>
    </source>
</evidence>
<gene>
    <name evidence="2" type="ORF">Hsar01_04090</name>
</gene>
<feature type="region of interest" description="Disordered" evidence="1">
    <location>
        <begin position="987"/>
        <end position="1024"/>
    </location>
</feature>
<dbReference type="PANTHER" id="PTHR32305:SF15">
    <property type="entry name" value="PROTEIN RHSA-RELATED"/>
    <property type="match status" value="1"/>
</dbReference>
<reference evidence="2 3" key="1">
    <citation type="submission" date="2024-02" db="EMBL/GenBank/DDBJ databases">
        <title>Haloferula sargassicola NBRC 104335.</title>
        <authorList>
            <person name="Ichikawa N."/>
            <person name="Katano-Makiyama Y."/>
            <person name="Hidaka K."/>
        </authorList>
    </citation>
    <scope>NUCLEOTIDE SEQUENCE [LARGE SCALE GENOMIC DNA]</scope>
    <source>
        <strain evidence="2 3">NBRC 104335</strain>
    </source>
</reference>
<evidence type="ECO:0000313" key="2">
    <source>
        <dbReference type="EMBL" id="GAA5484840.1"/>
    </source>
</evidence>
<dbReference type="NCBIfam" id="TIGR03696">
    <property type="entry name" value="Rhs_assc_core"/>
    <property type="match status" value="1"/>
</dbReference>
<keyword evidence="3" id="KW-1185">Reference proteome</keyword>
<dbReference type="InterPro" id="IPR050708">
    <property type="entry name" value="T6SS_VgrG/RHS"/>
</dbReference>
<dbReference type="Proteomes" id="UP001476282">
    <property type="component" value="Unassembled WGS sequence"/>
</dbReference>
<dbReference type="EMBL" id="BAABRI010000040">
    <property type="protein sequence ID" value="GAA5484840.1"/>
    <property type="molecule type" value="Genomic_DNA"/>
</dbReference>
<organism evidence="2 3">
    <name type="scientific">Haloferula sargassicola</name>
    <dbReference type="NCBI Taxonomy" id="490096"/>
    <lineage>
        <taxon>Bacteria</taxon>
        <taxon>Pseudomonadati</taxon>
        <taxon>Verrucomicrobiota</taxon>
        <taxon>Verrucomicrobiia</taxon>
        <taxon>Verrucomicrobiales</taxon>
        <taxon>Verrucomicrobiaceae</taxon>
        <taxon>Haloferula</taxon>
    </lineage>
</organism>
<evidence type="ECO:0000313" key="3">
    <source>
        <dbReference type="Proteomes" id="UP001476282"/>
    </source>
</evidence>
<proteinExistence type="predicted"/>
<comment type="caution">
    <text evidence="2">The sequence shown here is derived from an EMBL/GenBank/DDBJ whole genome shotgun (WGS) entry which is preliminary data.</text>
</comment>
<sequence>MKSTRRHYGDLRYDRDQQASLGFGWIEVHEASITRTGQHLCRGYTRTEMMREYPFAGSPARVETYVCIQGDPDQNLFPGVSAGVKLVGLEENTYAELTSGPPAVEAGDIAIRRPIQTSSIVSKYDIDDQDTLLSRVETIQDALDEYGFVTHSTVTALDGSETETSSSYDHHTTGGKWLLGRLSQTTVEKTDGSSTIRKRSEFGYDSSSGLLTSEKIIPLEYDSQTSQWNSVAALEILTSYTLDPFGNTLTTTTTAGGEVRGSAVSYDQPRGRFVTSETNALGTVYHHYDQQLALQTGSTDVNGRTTTFIHDGFGTQIATYHPNRTKSAEITFYASNSDLPSQIQSELDAHFITLKWARCAEASGAPCVTTYFDQVGREVVTETSVLTSATPTYEEQYALKLYDERGRLVKESNPFLLGDAIHYITHTYDFLDRRILTTRPDGAESGIASVGRETLSGHGPCVVTVTKNPLGRLMTRWTDQHGRTVRTTDASNQITTFTHDVEGRLIAVAIDGVTQLTNTYDPLGNKIGVSDLSGGSTSSIYNGFGEVISTTDARLQTTITEYDELGRVTSVNKPEGLYTTTYRASGENLGAVDEINGPNGYLETFTYGENDHNYGLVVESSTRQASVRPTYTTLTEYDCLGQPVRATDAGGAVVETTYDTTYPVFALETRLIATADIPSGLDTLISRAPTLTTTGNDIIAAETLPHGITRTTTTDARNGYLKSLYTTGPGGELQNHIYTWDFNGNLLSRTDGVNGETETFGYDHLDRLESSQVANQTELEYRYDEGEKGNLISKTGESGPRTYENYRVKTAKIKGVDRDYDYDDAGFVIADGQRSYTWTSFGQLASVSQTSAPAVETFFATGQFAPTVPGIPQEARFYSSNVTATFEFDAAGNRARQVLDRTYNMGDQAMVTTRYLGSYEFEEHLTFQAGGGYGENKIRHRHRLGGATYLKETDASGTKYYLSVTLTDHIGSTDAVLRAEWNTSQGGWKLSSGEPRAERQSFGAWGERREQSDWTASRTAAADPHQTTAVAENHGYTGHEMLDDFGLVHMNGRIYDPELGRMLSPDPYVQVPEFSQNFNRYSYVLNNPLSMSDPSGNLIEGLHVAADIYRWASVDHYMQGHPQVAQYFNMAIQIVLAVVGTPPAVVGAVGGALNARASGLSNGDQIKAAAIGAFQGFLTSGLLKGIESSAGTALDAAVAGTDTYANAAVHVAGHIVAHGIVGGAANAAMGGKFEDGFLSAAAGAALGWTDATESLGLGSAGDWWSSERGAADFAKLVGRTVVTGTIGGTASAIGGGKFANGAYTAAFQHLLNAELPQWAEEQAIINSGKAFASSVAITDPEAWAEMEAGFYQTSVVMIEVAGSFIPVTKGSLLASRALSRSSAAVFIADDVTYIVASRSTAAIHQMLRPSGKLIGDVVGRASPKIRTISREALSRIQQKLLNGAKVAETYAHGTGQWYDLPAGGRVGVRISKNNGVTLDLNIPGFGDLKKLHHY</sequence>
<dbReference type="InterPro" id="IPR031325">
    <property type="entry name" value="RHS_repeat"/>
</dbReference>
<dbReference type="PANTHER" id="PTHR32305">
    <property type="match status" value="1"/>
</dbReference>
<dbReference type="InterPro" id="IPR022385">
    <property type="entry name" value="Rhs_assc_core"/>
</dbReference>
<protein>
    <recommendedName>
        <fullName evidence="4">RHS repeat-associated core domain-containing protein</fullName>
    </recommendedName>
</protein>
<accession>A0ABP9UUB1</accession>
<dbReference type="Pfam" id="PF05593">
    <property type="entry name" value="RHS_repeat"/>
    <property type="match status" value="1"/>
</dbReference>